<dbReference type="EMBL" id="OC321249">
    <property type="protein sequence ID" value="CAD7409700.1"/>
    <property type="molecule type" value="Genomic_DNA"/>
</dbReference>
<gene>
    <name evidence="2" type="ORF">TCEB3V08_LOCUS10145</name>
</gene>
<name>A0A7R9H587_TIMCR</name>
<feature type="region of interest" description="Disordered" evidence="1">
    <location>
        <begin position="20"/>
        <end position="41"/>
    </location>
</feature>
<evidence type="ECO:0000256" key="1">
    <source>
        <dbReference type="SAM" id="MobiDB-lite"/>
    </source>
</evidence>
<reference evidence="2" key="1">
    <citation type="submission" date="2020-11" db="EMBL/GenBank/DDBJ databases">
        <authorList>
            <person name="Tran Van P."/>
        </authorList>
    </citation>
    <scope>NUCLEOTIDE SEQUENCE</scope>
</reference>
<evidence type="ECO:0000313" key="2">
    <source>
        <dbReference type="EMBL" id="CAD7409700.1"/>
    </source>
</evidence>
<sequence length="84" mass="9591">MHFRDQLSISTYENFSEQAKGTNTFAGKGDDNEHEKPAKKKKIRVFKKEGEEGTTRAANVEELQEKVNALKTLKGWYLIVDFGL</sequence>
<proteinExistence type="predicted"/>
<dbReference type="AlphaFoldDB" id="A0A7R9H587"/>
<organism evidence="2">
    <name type="scientific">Timema cristinae</name>
    <name type="common">Walking stick</name>
    <dbReference type="NCBI Taxonomy" id="61476"/>
    <lineage>
        <taxon>Eukaryota</taxon>
        <taxon>Metazoa</taxon>
        <taxon>Ecdysozoa</taxon>
        <taxon>Arthropoda</taxon>
        <taxon>Hexapoda</taxon>
        <taxon>Insecta</taxon>
        <taxon>Pterygota</taxon>
        <taxon>Neoptera</taxon>
        <taxon>Polyneoptera</taxon>
        <taxon>Phasmatodea</taxon>
        <taxon>Timematodea</taxon>
        <taxon>Timematoidea</taxon>
        <taxon>Timematidae</taxon>
        <taxon>Timema</taxon>
    </lineage>
</organism>
<accession>A0A7R9H587</accession>
<protein>
    <submittedName>
        <fullName evidence="2">Uncharacterized protein</fullName>
    </submittedName>
</protein>